<sequence>MAVKTIKKIRDADATQARILAAAKKEFAKSGLSGARVDEIADRAKANKRMIYHYFGNKEDLFRIVLEEAYTDIRTAEQALELEHLSARDALEKLIRFTWEYYLKNPEFITLVNSENLHKARHLKQSDKIEMLFKRFVGMVGALLDRGVQEGVFRAGIDPVQLNITIAAIGYYYLTNRFTGSIVFQRDLMAPEALEERLAFNIETIMRLVCTDP</sequence>
<dbReference type="PROSITE" id="PS50977">
    <property type="entry name" value="HTH_TETR_2"/>
    <property type="match status" value="1"/>
</dbReference>
<keyword evidence="2" id="KW-0238">DNA-binding</keyword>
<dbReference type="GO" id="GO:0003677">
    <property type="term" value="F:DNA binding"/>
    <property type="evidence" value="ECO:0007669"/>
    <property type="project" value="UniProtKB-KW"/>
</dbReference>
<evidence type="ECO:0000313" key="3">
    <source>
        <dbReference type="EMBL" id="CAD7239126.1"/>
    </source>
</evidence>
<proteinExistence type="predicted"/>
<dbReference type="InterPro" id="IPR036271">
    <property type="entry name" value="Tet_transcr_reg_TetR-rel_C_sf"/>
</dbReference>
<dbReference type="InterPro" id="IPR001647">
    <property type="entry name" value="HTH_TetR"/>
</dbReference>
<dbReference type="GO" id="GO:0005634">
    <property type="term" value="C:nucleus"/>
    <property type="evidence" value="ECO:0007669"/>
    <property type="project" value="UniProtKB-SubCell"/>
</dbReference>
<dbReference type="EMBL" id="OB716488">
    <property type="protein sequence ID" value="CAD7239126.1"/>
    <property type="molecule type" value="Genomic_DNA"/>
</dbReference>
<name>A0A7R8ZWJ0_9CRUS</name>
<dbReference type="SUPFAM" id="SSF46689">
    <property type="entry name" value="Homeodomain-like"/>
    <property type="match status" value="1"/>
</dbReference>
<evidence type="ECO:0000256" key="1">
    <source>
        <dbReference type="ARBA" id="ARBA00004123"/>
    </source>
</evidence>
<comment type="subcellular location">
    <subcellularLocation>
        <location evidence="1">Nucleus</location>
    </subcellularLocation>
</comment>
<evidence type="ECO:0000256" key="2">
    <source>
        <dbReference type="ARBA" id="ARBA00023125"/>
    </source>
</evidence>
<accession>A0A7R8ZWJ0</accession>
<dbReference type="Pfam" id="PF17938">
    <property type="entry name" value="TetR_C_29"/>
    <property type="match status" value="1"/>
</dbReference>
<dbReference type="SUPFAM" id="SSF48498">
    <property type="entry name" value="Tetracyclin repressor-like, C-terminal domain"/>
    <property type="match status" value="1"/>
</dbReference>
<dbReference type="PANTHER" id="PTHR30328">
    <property type="entry name" value="TRANSCRIPTIONAL REPRESSOR"/>
    <property type="match status" value="1"/>
</dbReference>
<dbReference type="InterPro" id="IPR009057">
    <property type="entry name" value="Homeodomain-like_sf"/>
</dbReference>
<dbReference type="Gene3D" id="1.10.357.10">
    <property type="entry name" value="Tetracycline Repressor, domain 2"/>
    <property type="match status" value="1"/>
</dbReference>
<gene>
    <name evidence="3" type="ORF">CTOB1V02_LOCUS16941</name>
</gene>
<organism evidence="3">
    <name type="scientific">Cyprideis torosa</name>
    <dbReference type="NCBI Taxonomy" id="163714"/>
    <lineage>
        <taxon>Eukaryota</taxon>
        <taxon>Metazoa</taxon>
        <taxon>Ecdysozoa</taxon>
        <taxon>Arthropoda</taxon>
        <taxon>Crustacea</taxon>
        <taxon>Oligostraca</taxon>
        <taxon>Ostracoda</taxon>
        <taxon>Podocopa</taxon>
        <taxon>Podocopida</taxon>
        <taxon>Cytherocopina</taxon>
        <taxon>Cytheroidea</taxon>
        <taxon>Cytherideidae</taxon>
        <taxon>Cyprideis</taxon>
    </lineage>
</organism>
<dbReference type="OrthoDB" id="10264101at2759"/>
<reference evidence="3" key="1">
    <citation type="submission" date="2020-11" db="EMBL/GenBank/DDBJ databases">
        <authorList>
            <person name="Tran Van P."/>
        </authorList>
    </citation>
    <scope>NUCLEOTIDE SEQUENCE</scope>
</reference>
<dbReference type="InterPro" id="IPR041474">
    <property type="entry name" value="NicS_C"/>
</dbReference>
<dbReference type="InterPro" id="IPR050109">
    <property type="entry name" value="HTH-type_TetR-like_transc_reg"/>
</dbReference>
<protein>
    <submittedName>
        <fullName evidence="3">Uncharacterized protein</fullName>
    </submittedName>
</protein>
<dbReference type="Pfam" id="PF00440">
    <property type="entry name" value="TetR_N"/>
    <property type="match status" value="1"/>
</dbReference>
<dbReference type="PRINTS" id="PR00455">
    <property type="entry name" value="HTHTETR"/>
</dbReference>
<dbReference type="PANTHER" id="PTHR30328:SF54">
    <property type="entry name" value="HTH-TYPE TRANSCRIPTIONAL REPRESSOR SCO4008"/>
    <property type="match status" value="1"/>
</dbReference>
<dbReference type="AlphaFoldDB" id="A0A7R8ZWJ0"/>